<dbReference type="PANTHER" id="PTHR35936">
    <property type="entry name" value="MEMBRANE-BOUND LYTIC MUREIN TRANSGLYCOSYLASE F"/>
    <property type="match status" value="1"/>
</dbReference>
<evidence type="ECO:0000256" key="1">
    <source>
        <dbReference type="ARBA" id="ARBA00022729"/>
    </source>
</evidence>
<dbReference type="Proteomes" id="UP000295157">
    <property type="component" value="Unassembled WGS sequence"/>
</dbReference>
<dbReference type="InterPro" id="IPR014337">
    <property type="entry name" value="Ectoine_EhuB"/>
</dbReference>
<dbReference type="Pfam" id="PF00497">
    <property type="entry name" value="SBP_bac_3"/>
    <property type="match status" value="1"/>
</dbReference>
<name>A0A4R4NTX8_9ACTN</name>
<dbReference type="NCBIfam" id="TIGR02995">
    <property type="entry name" value="ectoine_ehuB"/>
    <property type="match status" value="1"/>
</dbReference>
<dbReference type="SUPFAM" id="SSF53850">
    <property type="entry name" value="Periplasmic binding protein-like II"/>
    <property type="match status" value="1"/>
</dbReference>
<dbReference type="OrthoDB" id="9768183at2"/>
<gene>
    <name evidence="3" type="primary">ehuB</name>
    <name evidence="3" type="ORF">E1267_00665</name>
</gene>
<protein>
    <submittedName>
        <fullName evidence="3">Ectoine/hydroxyectoine ABC transporter substrate-binding protein EhuB</fullName>
    </submittedName>
</protein>
<dbReference type="PROSITE" id="PS51318">
    <property type="entry name" value="TAT"/>
    <property type="match status" value="1"/>
</dbReference>
<sequence>MTANRWTRRDFFRSSGLTAAALVGGPALIAGCSRVDEGGGTTGASQGADPLARFKQTGTIKVGIANEQPYGYRDKDGNLTGEAPEVARAIFKALGVDTLEAQIVDSFGSLIPGLQSKQYDFIAAGMFIIPERCSQIAFSNPDYAGTTAFLVAKGNPKKLTSFEEIAKSGAKLGVLEGAVEKGYAESGGVKDGQIQVFPNQNAAFKGILAGRVDAIALTAVSLRWTLQQQYADEPLEVTESFVPVVDGKEQLGAGGFGFRKEDTGLIEAFNAELKKLQDSNGVLPLIEKFGFTKTEVDNAAKLTAQQLCAGS</sequence>
<dbReference type="PROSITE" id="PS51257">
    <property type="entry name" value="PROKAR_LIPOPROTEIN"/>
    <property type="match status" value="1"/>
</dbReference>
<dbReference type="Gene3D" id="3.40.190.10">
    <property type="entry name" value="Periplasmic binding protein-like II"/>
    <property type="match status" value="2"/>
</dbReference>
<feature type="domain" description="Solute-binding protein family 3/N-terminal" evidence="2">
    <location>
        <begin position="59"/>
        <end position="293"/>
    </location>
</feature>
<dbReference type="SMART" id="SM00062">
    <property type="entry name" value="PBPb"/>
    <property type="match status" value="1"/>
</dbReference>
<keyword evidence="4" id="KW-1185">Reference proteome</keyword>
<comment type="caution">
    <text evidence="3">The sequence shown here is derived from an EMBL/GenBank/DDBJ whole genome shotgun (WGS) entry which is preliminary data.</text>
</comment>
<keyword evidence="1" id="KW-0732">Signal</keyword>
<reference evidence="3 4" key="1">
    <citation type="submission" date="2019-02" db="EMBL/GenBank/DDBJ databases">
        <title>Draft genome sequences of novel Actinobacteria.</title>
        <authorList>
            <person name="Sahin N."/>
            <person name="Ay H."/>
            <person name="Saygin H."/>
        </authorList>
    </citation>
    <scope>NUCLEOTIDE SEQUENCE [LARGE SCALE GENOMIC DNA]</scope>
    <source>
        <strain evidence="3 4">KC201</strain>
    </source>
</reference>
<dbReference type="AlphaFoldDB" id="A0A4R4NTX8"/>
<proteinExistence type="predicted"/>
<organism evidence="3 4">
    <name type="scientific">Nonomuraea longispora</name>
    <dbReference type="NCBI Taxonomy" id="1848320"/>
    <lineage>
        <taxon>Bacteria</taxon>
        <taxon>Bacillati</taxon>
        <taxon>Actinomycetota</taxon>
        <taxon>Actinomycetes</taxon>
        <taxon>Streptosporangiales</taxon>
        <taxon>Streptosporangiaceae</taxon>
        <taxon>Nonomuraea</taxon>
    </lineage>
</organism>
<dbReference type="InterPro" id="IPR006311">
    <property type="entry name" value="TAT_signal"/>
</dbReference>
<evidence type="ECO:0000313" key="3">
    <source>
        <dbReference type="EMBL" id="TDC11483.1"/>
    </source>
</evidence>
<dbReference type="PANTHER" id="PTHR35936:SF17">
    <property type="entry name" value="ARGININE-BINDING EXTRACELLULAR PROTEIN ARTP"/>
    <property type="match status" value="1"/>
</dbReference>
<dbReference type="GO" id="GO:0051470">
    <property type="term" value="P:ectoine transmembrane transport"/>
    <property type="evidence" value="ECO:0007669"/>
    <property type="project" value="InterPro"/>
</dbReference>
<dbReference type="GO" id="GO:0033294">
    <property type="term" value="F:ectoine binding"/>
    <property type="evidence" value="ECO:0007669"/>
    <property type="project" value="InterPro"/>
</dbReference>
<dbReference type="InterPro" id="IPR001638">
    <property type="entry name" value="Solute-binding_3/MltF_N"/>
</dbReference>
<evidence type="ECO:0000313" key="4">
    <source>
        <dbReference type="Proteomes" id="UP000295157"/>
    </source>
</evidence>
<dbReference type="CDD" id="cd01002">
    <property type="entry name" value="PBP2_Ehub_like"/>
    <property type="match status" value="1"/>
</dbReference>
<dbReference type="RefSeq" id="WP_132328521.1">
    <property type="nucleotide sequence ID" value="NZ_SMJZ01000001.1"/>
</dbReference>
<dbReference type="EMBL" id="SMJZ01000001">
    <property type="protein sequence ID" value="TDC11483.1"/>
    <property type="molecule type" value="Genomic_DNA"/>
</dbReference>
<evidence type="ECO:0000259" key="2">
    <source>
        <dbReference type="SMART" id="SM00062"/>
    </source>
</evidence>
<accession>A0A4R4NTX8</accession>